<evidence type="ECO:0000313" key="2">
    <source>
        <dbReference type="Proteomes" id="UP000593565"/>
    </source>
</evidence>
<accession>A0A7J6AJS3</accession>
<dbReference type="Proteomes" id="UP000593565">
    <property type="component" value="Unassembled WGS sequence"/>
</dbReference>
<dbReference type="EMBL" id="JAAGNN010000012">
    <property type="protein sequence ID" value="KAF4082327.1"/>
    <property type="molecule type" value="Genomic_DNA"/>
</dbReference>
<organism evidence="1 2">
    <name type="scientific">Ameiurus melas</name>
    <name type="common">Black bullhead</name>
    <name type="synonym">Silurus melas</name>
    <dbReference type="NCBI Taxonomy" id="219545"/>
    <lineage>
        <taxon>Eukaryota</taxon>
        <taxon>Metazoa</taxon>
        <taxon>Chordata</taxon>
        <taxon>Craniata</taxon>
        <taxon>Vertebrata</taxon>
        <taxon>Euteleostomi</taxon>
        <taxon>Actinopterygii</taxon>
        <taxon>Neopterygii</taxon>
        <taxon>Teleostei</taxon>
        <taxon>Ostariophysi</taxon>
        <taxon>Siluriformes</taxon>
        <taxon>Ictaluridae</taxon>
        <taxon>Ameiurus</taxon>
    </lineage>
</organism>
<reference evidence="1 2" key="1">
    <citation type="submission" date="2020-02" db="EMBL/GenBank/DDBJ databases">
        <title>A chromosome-scale genome assembly of the black bullhead catfish (Ameiurus melas).</title>
        <authorList>
            <person name="Wen M."/>
            <person name="Zham M."/>
            <person name="Cabau C."/>
            <person name="Klopp C."/>
            <person name="Donnadieu C."/>
            <person name="Roques C."/>
            <person name="Bouchez O."/>
            <person name="Lampietro C."/>
            <person name="Jouanno E."/>
            <person name="Herpin A."/>
            <person name="Louis A."/>
            <person name="Berthelot C."/>
            <person name="Parey E."/>
            <person name="Roest-Crollius H."/>
            <person name="Braasch I."/>
            <person name="Postlethwait J."/>
            <person name="Robinson-Rechavi M."/>
            <person name="Echchiki A."/>
            <person name="Begum T."/>
            <person name="Montfort J."/>
            <person name="Schartl M."/>
            <person name="Bobe J."/>
            <person name="Guiguen Y."/>
        </authorList>
    </citation>
    <scope>NUCLEOTIDE SEQUENCE [LARGE SCALE GENOMIC DNA]</scope>
    <source>
        <strain evidence="1">M_S1</strain>
        <tissue evidence="1">Blood</tissue>
    </source>
</reference>
<evidence type="ECO:0000313" key="1">
    <source>
        <dbReference type="EMBL" id="KAF4082327.1"/>
    </source>
</evidence>
<sequence>MLVHPETTRSETEENSLYLIREASEGEKVHELRPGVFHYERAITAPNVGRNDDRIEPRKTSELLNHVWIE</sequence>
<proteinExistence type="predicted"/>
<keyword evidence="2" id="KW-1185">Reference proteome</keyword>
<comment type="caution">
    <text evidence="1">The sequence shown here is derived from an EMBL/GenBank/DDBJ whole genome shotgun (WGS) entry which is preliminary data.</text>
</comment>
<gene>
    <name evidence="1" type="ORF">AMELA_G00150290</name>
</gene>
<protein>
    <submittedName>
        <fullName evidence="1">Uncharacterized protein</fullName>
    </submittedName>
</protein>
<name>A0A7J6AJS3_AMEME</name>
<dbReference type="AlphaFoldDB" id="A0A7J6AJS3"/>